<evidence type="ECO:0000313" key="4">
    <source>
        <dbReference type="Proteomes" id="UP000009097"/>
    </source>
</evidence>
<dbReference type="EMBL" id="DS231728">
    <property type="protein sequence ID" value="KNB18810.1"/>
    <property type="molecule type" value="Genomic_DNA"/>
</dbReference>
<dbReference type="Proteomes" id="UP000009097">
    <property type="component" value="Unassembled WGS sequence"/>
</dbReference>
<name>A0A0J9W7X5_FUSO4</name>
<dbReference type="KEGG" id="fox:FOXG_19432"/>
<gene>
    <name evidence="1" type="ORF">FOXG_19432</name>
    <name evidence="2" type="ORF">FOXG_22342</name>
    <name evidence="3" type="ORF">FOXG_22380</name>
</gene>
<evidence type="ECO:0000313" key="1">
    <source>
        <dbReference type="EMBL" id="KNB04855.1"/>
    </source>
</evidence>
<proteinExistence type="predicted"/>
<sequence length="50" mass="5806">MPALLATRDTGRVSGVGLVMVSMNSYAEFEVIPMQSYRERREWIDDQRSR</sequence>
<reference evidence="3" key="2">
    <citation type="journal article" date="2010" name="Nature">
        <title>Comparative genomics reveals mobile pathogenicity chromosomes in Fusarium.</title>
        <authorList>
            <person name="Ma L.J."/>
            <person name="van der Does H.C."/>
            <person name="Borkovich K.A."/>
            <person name="Coleman J.J."/>
            <person name="Daboussi M.J."/>
            <person name="Di Pietro A."/>
            <person name="Dufresne M."/>
            <person name="Freitag M."/>
            <person name="Grabherr M."/>
            <person name="Henrissat B."/>
            <person name="Houterman P.M."/>
            <person name="Kang S."/>
            <person name="Shim W.B."/>
            <person name="Woloshuk C."/>
            <person name="Xie X."/>
            <person name="Xu J.R."/>
            <person name="Antoniw J."/>
            <person name="Baker S.E."/>
            <person name="Bluhm B.H."/>
            <person name="Breakspear A."/>
            <person name="Brown D.W."/>
            <person name="Butchko R.A."/>
            <person name="Chapman S."/>
            <person name="Coulson R."/>
            <person name="Coutinho P.M."/>
            <person name="Danchin E.G."/>
            <person name="Diener A."/>
            <person name="Gale L.R."/>
            <person name="Gardiner D.M."/>
            <person name="Goff S."/>
            <person name="Hammond-Kosack K.E."/>
            <person name="Hilburn K."/>
            <person name="Hua-Van A."/>
            <person name="Jonkers W."/>
            <person name="Kazan K."/>
            <person name="Kodira C.D."/>
            <person name="Koehrsen M."/>
            <person name="Kumar L."/>
            <person name="Lee Y.H."/>
            <person name="Li L."/>
            <person name="Manners J.M."/>
            <person name="Miranda-Saavedra D."/>
            <person name="Mukherjee M."/>
            <person name="Park G."/>
            <person name="Park J."/>
            <person name="Park S.Y."/>
            <person name="Proctor R.H."/>
            <person name="Regev A."/>
            <person name="Ruiz-Roldan M.C."/>
            <person name="Sain D."/>
            <person name="Sakthikumar S."/>
            <person name="Sykes S."/>
            <person name="Schwartz D.C."/>
            <person name="Turgeon B.G."/>
            <person name="Wapinski I."/>
            <person name="Yoder O."/>
            <person name="Young S."/>
            <person name="Zeng Q."/>
            <person name="Zhou S."/>
            <person name="Galagan J."/>
            <person name="Cuomo C.A."/>
            <person name="Kistler H.C."/>
            <person name="Rep M."/>
        </authorList>
    </citation>
    <scope>NUCLEOTIDE SEQUENCE [LARGE SCALE GENOMIC DNA]</scope>
    <source>
        <strain evidence="3">4287</strain>
    </source>
</reference>
<reference evidence="3" key="1">
    <citation type="submission" date="2007-04" db="EMBL/GenBank/DDBJ databases">
        <authorList>
            <consortium name="The Broad Institute Genome Sequencing Platform"/>
            <person name="Birren B."/>
            <person name="Lander E."/>
            <person name="Galagan J."/>
            <person name="Nusbaum C."/>
            <person name="Devon K."/>
            <person name="Ma L.-J."/>
            <person name="Jaffe D."/>
            <person name="Butler J."/>
            <person name="Alvarez P."/>
            <person name="Gnerre S."/>
            <person name="Grabherr M."/>
            <person name="Kleber M."/>
            <person name="Mauceli E."/>
            <person name="Brockman W."/>
            <person name="MacCallum I.A."/>
            <person name="Young S."/>
            <person name="LaButti K."/>
            <person name="DeCaprio D."/>
            <person name="Crawford M."/>
            <person name="Koehrsen M."/>
            <person name="Engels R."/>
            <person name="Montgomery P."/>
            <person name="Pearson M."/>
            <person name="Howarth C."/>
            <person name="Larson L."/>
            <person name="White J."/>
            <person name="O'Leary S."/>
            <person name="Kodira C."/>
            <person name="Zeng Q."/>
            <person name="Yandava C."/>
            <person name="Alvarado L."/>
            <person name="Kistler C."/>
            <person name="Shim W.-B."/>
            <person name="Kang S."/>
            <person name="Woloshuk C."/>
        </authorList>
    </citation>
    <scope>NUCLEOTIDE SEQUENCE</scope>
    <source>
        <strain evidence="3">4287</strain>
    </source>
</reference>
<dbReference type="RefSeq" id="XP_018242900.1">
    <property type="nucleotide sequence ID" value="XM_018399646.1"/>
</dbReference>
<dbReference type="KEGG" id="fox:FOXG_22342"/>
<dbReference type="EMBL" id="DS231702">
    <property type="protein sequence ID" value="KNB04855.1"/>
    <property type="molecule type" value="Genomic_DNA"/>
</dbReference>
<dbReference type="GeneID" id="28960138"/>
<dbReference type="KEGG" id="fox:FOXG_22380"/>
<evidence type="ECO:0000313" key="3">
    <source>
        <dbReference type="EMBL" id="KNB18810.1"/>
    </source>
</evidence>
<dbReference type="GeneID" id="28963086"/>
<dbReference type="GeneID" id="28963048"/>
<accession>A0A0J9W7X5</accession>
<dbReference type="AlphaFoldDB" id="A0A0J9W7X5"/>
<dbReference type="RefSeq" id="XP_018256855.1">
    <property type="nucleotide sequence ID" value="XM_018402788.1"/>
</dbReference>
<dbReference type="RefSeq" id="XP_018256754.1">
    <property type="nucleotide sequence ID" value="XM_018402749.1"/>
</dbReference>
<evidence type="ECO:0000313" key="2">
    <source>
        <dbReference type="EMBL" id="KNB18709.1"/>
    </source>
</evidence>
<dbReference type="VEuPathDB" id="FungiDB:FOXG_22380"/>
<dbReference type="VEuPathDB" id="FungiDB:FOXG_19432"/>
<dbReference type="VEuPathDB" id="FungiDB:FOXG_22342"/>
<organism evidence="3 4">
    <name type="scientific">Fusarium oxysporum f. sp. lycopersici (strain 4287 / CBS 123668 / FGSC 9935 / NRRL 34936)</name>
    <name type="common">Fusarium vascular wilt of tomato</name>
    <dbReference type="NCBI Taxonomy" id="426428"/>
    <lineage>
        <taxon>Eukaryota</taxon>
        <taxon>Fungi</taxon>
        <taxon>Dikarya</taxon>
        <taxon>Ascomycota</taxon>
        <taxon>Pezizomycotina</taxon>
        <taxon>Sordariomycetes</taxon>
        <taxon>Hypocreomycetidae</taxon>
        <taxon>Hypocreales</taxon>
        <taxon>Nectriaceae</taxon>
        <taxon>Fusarium</taxon>
        <taxon>Fusarium oxysporum species complex</taxon>
    </lineage>
</organism>
<protein>
    <submittedName>
        <fullName evidence="3">Uncharacterized protein</fullName>
    </submittedName>
</protein>
<dbReference type="EMBL" id="DS231727">
    <property type="protein sequence ID" value="KNB18709.1"/>
    <property type="molecule type" value="Genomic_DNA"/>
</dbReference>